<evidence type="ECO:0000313" key="4">
    <source>
        <dbReference type="Proteomes" id="UP001291653"/>
    </source>
</evidence>
<feature type="region of interest" description="Disordered" evidence="1">
    <location>
        <begin position="222"/>
        <end position="314"/>
    </location>
</feature>
<dbReference type="Pfam" id="PF10935">
    <property type="entry name" value="DUF2637"/>
    <property type="match status" value="1"/>
</dbReference>
<accession>A0ABQ5PBG7</accession>
<sequence>MAPTNNPSMSLTRTQRALIAVVVLGAVVIAAIGFAGSYSAVRELAERKGFGAFSAYFPIGIDAGIGVLLSMDLLLTWLRIPLPMLRQAAWLLTAATIVFNAMAAWPDPIAVGMHATIPVLFVVTVEAARHAVGRLAAITADRHMDGVRLARWILAPLPTFLLWRKMRLWEIRHYPEIIKAEQDRLVYQARLQVKYGRRWRRRAPLEELLPLRLARLGVPLTSSAGPPPASPVLAPSPPALDASAPARPAGREQQDSGMGSPDRDLTAAPLVGEQHDPEQHDPEQHDPEQHDPEQHDPEQHDPEQHDPEQHDPEQ</sequence>
<keyword evidence="2" id="KW-0812">Transmembrane</keyword>
<feature type="non-terminal residue" evidence="3">
    <location>
        <position position="314"/>
    </location>
</feature>
<feature type="transmembrane region" description="Helical" evidence="2">
    <location>
        <begin position="17"/>
        <end position="41"/>
    </location>
</feature>
<protein>
    <submittedName>
        <fullName evidence="3">Membrane protein</fullName>
    </submittedName>
</protein>
<evidence type="ECO:0000256" key="2">
    <source>
        <dbReference type="SAM" id="Phobius"/>
    </source>
</evidence>
<feature type="transmembrane region" description="Helical" evidence="2">
    <location>
        <begin position="87"/>
        <end position="105"/>
    </location>
</feature>
<dbReference type="InterPro" id="IPR021235">
    <property type="entry name" value="DUF2637"/>
</dbReference>
<feature type="transmembrane region" description="Helical" evidence="2">
    <location>
        <begin position="53"/>
        <end position="75"/>
    </location>
</feature>
<dbReference type="PANTHER" id="PTHR23242:SF9">
    <property type="entry name" value="TRANSCRIPTION FACTOR HOXA13"/>
    <property type="match status" value="1"/>
</dbReference>
<comment type="caution">
    <text evidence="3">The sequence shown here is derived from an EMBL/GenBank/DDBJ whole genome shotgun (WGS) entry which is preliminary data.</text>
</comment>
<dbReference type="PANTHER" id="PTHR23242">
    <property type="entry name" value="TRANSCRIPTION FACTOR HOXA13"/>
    <property type="match status" value="1"/>
</dbReference>
<reference evidence="3 4" key="1">
    <citation type="submission" date="2022-10" db="EMBL/GenBank/DDBJ databases">
        <title>Draft genome sequence of Streptomyces sp. YSPA8.</title>
        <authorList>
            <person name="Moriuchi R."/>
            <person name="Dohra H."/>
            <person name="Yamamura H."/>
            <person name="Kodani S."/>
        </authorList>
    </citation>
    <scope>NUCLEOTIDE SEQUENCE [LARGE SCALE GENOMIC DNA]</scope>
    <source>
        <strain evidence="3 4">YSPA8</strain>
    </source>
</reference>
<dbReference type="Proteomes" id="UP001291653">
    <property type="component" value="Unassembled WGS sequence"/>
</dbReference>
<feature type="compositionally biased region" description="Pro residues" evidence="1">
    <location>
        <begin position="225"/>
        <end position="238"/>
    </location>
</feature>
<evidence type="ECO:0000313" key="3">
    <source>
        <dbReference type="EMBL" id="GLF99916.1"/>
    </source>
</evidence>
<name>A0ABQ5PBG7_9ACTN</name>
<keyword evidence="4" id="KW-1185">Reference proteome</keyword>
<feature type="compositionally biased region" description="Basic and acidic residues" evidence="1">
    <location>
        <begin position="273"/>
        <end position="314"/>
    </location>
</feature>
<gene>
    <name evidence="3" type="ORF">SYYSPA8_36485</name>
</gene>
<proteinExistence type="predicted"/>
<keyword evidence="2" id="KW-0472">Membrane</keyword>
<evidence type="ECO:0000256" key="1">
    <source>
        <dbReference type="SAM" id="MobiDB-lite"/>
    </source>
</evidence>
<keyword evidence="2" id="KW-1133">Transmembrane helix</keyword>
<organism evidence="3 4">
    <name type="scientific">Streptomyces yaizuensis</name>
    <dbReference type="NCBI Taxonomy" id="2989713"/>
    <lineage>
        <taxon>Bacteria</taxon>
        <taxon>Bacillati</taxon>
        <taxon>Actinomycetota</taxon>
        <taxon>Actinomycetes</taxon>
        <taxon>Kitasatosporales</taxon>
        <taxon>Streptomycetaceae</taxon>
        <taxon>Streptomyces</taxon>
    </lineage>
</organism>
<dbReference type="EMBL" id="BSBI01000028">
    <property type="protein sequence ID" value="GLF99916.1"/>
    <property type="molecule type" value="Genomic_DNA"/>
</dbReference>
<feature type="compositionally biased region" description="Low complexity" evidence="1">
    <location>
        <begin position="239"/>
        <end position="248"/>
    </location>
</feature>